<feature type="coiled-coil region" evidence="1">
    <location>
        <begin position="9"/>
        <end position="61"/>
    </location>
</feature>
<dbReference type="PANTHER" id="PTHR15249:SF0">
    <property type="entry name" value="TRAF FAMILY MEMBER-ASSOCIATED NF-KAPPA-B ACTIVATOR"/>
    <property type="match status" value="1"/>
</dbReference>
<reference evidence="3 4" key="1">
    <citation type="submission" date="2021-06" db="EMBL/GenBank/DDBJ databases">
        <authorList>
            <person name="Palmer J.M."/>
        </authorList>
    </citation>
    <scope>NUCLEOTIDE SEQUENCE [LARGE SCALE GENOMIC DNA]</scope>
    <source>
        <strain evidence="3 4">CL_MEX2019</strain>
        <tissue evidence="3">Muscle</tissue>
    </source>
</reference>
<proteinExistence type="predicted"/>
<accession>A0ABU7CVD3</accession>
<evidence type="ECO:0000256" key="1">
    <source>
        <dbReference type="SAM" id="Coils"/>
    </source>
</evidence>
<dbReference type="Proteomes" id="UP001352852">
    <property type="component" value="Unassembled WGS sequence"/>
</dbReference>
<feature type="region of interest" description="Disordered" evidence="2">
    <location>
        <begin position="285"/>
        <end position="309"/>
    </location>
</feature>
<organism evidence="3 4">
    <name type="scientific">Characodon lateralis</name>
    <dbReference type="NCBI Taxonomy" id="208331"/>
    <lineage>
        <taxon>Eukaryota</taxon>
        <taxon>Metazoa</taxon>
        <taxon>Chordata</taxon>
        <taxon>Craniata</taxon>
        <taxon>Vertebrata</taxon>
        <taxon>Euteleostomi</taxon>
        <taxon>Actinopterygii</taxon>
        <taxon>Neopterygii</taxon>
        <taxon>Teleostei</taxon>
        <taxon>Neoteleostei</taxon>
        <taxon>Acanthomorphata</taxon>
        <taxon>Ovalentaria</taxon>
        <taxon>Atherinomorphae</taxon>
        <taxon>Cyprinodontiformes</taxon>
        <taxon>Goodeidae</taxon>
        <taxon>Characodon</taxon>
    </lineage>
</organism>
<dbReference type="PANTHER" id="PTHR15249">
    <property type="entry name" value="TRAF FAMILY MEMBER-ASSOCIATED NF-KAPPA-B ACTIVATOR"/>
    <property type="match status" value="1"/>
</dbReference>
<evidence type="ECO:0000313" key="4">
    <source>
        <dbReference type="Proteomes" id="UP001352852"/>
    </source>
</evidence>
<evidence type="ECO:0008006" key="5">
    <source>
        <dbReference type="Google" id="ProtNLM"/>
    </source>
</evidence>
<name>A0ABU7CVD3_9TELE</name>
<feature type="compositionally biased region" description="Low complexity" evidence="2">
    <location>
        <begin position="285"/>
        <end position="298"/>
    </location>
</feature>
<gene>
    <name evidence="3" type="ORF">CHARACLAT_004820</name>
</gene>
<evidence type="ECO:0000256" key="2">
    <source>
        <dbReference type="SAM" id="MobiDB-lite"/>
    </source>
</evidence>
<keyword evidence="1" id="KW-0175">Coiled coil</keyword>
<comment type="caution">
    <text evidence="3">The sequence shown here is derived from an EMBL/GenBank/DDBJ whole genome shotgun (WGS) entry which is preliminary data.</text>
</comment>
<protein>
    <recommendedName>
        <fullName evidence="5">Tbk1/Ikki binding domain-containing protein</fullName>
    </recommendedName>
</protein>
<evidence type="ECO:0000313" key="3">
    <source>
        <dbReference type="EMBL" id="MED6266711.1"/>
    </source>
</evidence>
<sequence>MERNIGDQLNKAFEAYRQVSIEKDNAQKELQKMKERHEQYTQELMKQIEDQQRLISDLEAKLSAARQPSGEIKCEPCNHLLTAAGSYRKIQYPEKMTTVAGAPNLTVNTSADYSQDMLLAFEAIQGKLRQIQTLTTKQKHHLKRLHGSYDTSNGQAPSDWMEGIYERRLLSFLTDLDLDQRFSMPIQCTDRTAEAERPFPSALRSTVNIPHLSASLAPRGASQEDLVDSLTKLSVKFPPSADSEYDFLNSAPERNIALSVPRKQPLSSPTLPEEEPVEMPLPFLYPTSPSHSTSSSPSLESVRGPQQSLWTPERCDAVDLGANQEPPSSSPIKCAFCPDVVPQNLMTSHLYLHFSPKKEAEN</sequence>
<keyword evidence="4" id="KW-1185">Reference proteome</keyword>
<dbReference type="EMBL" id="JAHUTJ010008425">
    <property type="protein sequence ID" value="MED6266711.1"/>
    <property type="molecule type" value="Genomic_DNA"/>
</dbReference>
<dbReference type="InterPro" id="IPR039669">
    <property type="entry name" value="TANK"/>
</dbReference>